<proteinExistence type="predicted"/>
<reference evidence="2" key="1">
    <citation type="submission" date="2020-03" db="EMBL/GenBank/DDBJ databases">
        <title>Studies in the Genomics of Life Span.</title>
        <authorList>
            <person name="Glass D."/>
        </authorList>
    </citation>
    <scope>NUCLEOTIDE SEQUENCE</scope>
    <source>
        <strain evidence="2">SUZIE</strain>
        <tissue evidence="2">Muscle</tissue>
    </source>
</reference>
<evidence type="ECO:0000313" key="3">
    <source>
        <dbReference type="Proteomes" id="UP001166674"/>
    </source>
</evidence>
<evidence type="ECO:0000313" key="2">
    <source>
        <dbReference type="EMBL" id="MBZ3873039.1"/>
    </source>
</evidence>
<feature type="compositionally biased region" description="Basic residues" evidence="1">
    <location>
        <begin position="92"/>
        <end position="102"/>
    </location>
</feature>
<keyword evidence="3" id="KW-1185">Reference proteome</keyword>
<protein>
    <submittedName>
        <fullName evidence="2">Arginine and glutamate-rich protein 1</fullName>
    </submittedName>
</protein>
<evidence type="ECO:0000256" key="1">
    <source>
        <dbReference type="SAM" id="MobiDB-lite"/>
    </source>
</evidence>
<accession>A0AA41MJN0</accession>
<sequence length="190" mass="21756">MQRAAGDSAFHISPATKRVPASSKSDYFIYVCFFTTSGRGTASRANAGPRPAASHSGARKDGPVPELELILLLAHQEEQAQQEVRRSQLRSQGKKRVCKRSKSRESKRNPRESRSRSRSTNRAVSRREQDRERASFPPDCIDIFGRKVSKRSSLDEKQKREEEEKKAEFEQQQKIQQQEIEEKLIEKEIA</sequence>
<feature type="region of interest" description="Disordered" evidence="1">
    <location>
        <begin position="39"/>
        <end position="62"/>
    </location>
</feature>
<feature type="region of interest" description="Disordered" evidence="1">
    <location>
        <begin position="1"/>
        <end position="20"/>
    </location>
</feature>
<name>A0AA41MJN0_SCICA</name>
<dbReference type="AlphaFoldDB" id="A0AA41MJN0"/>
<gene>
    <name evidence="2" type="ORF">SUZIE_120945</name>
</gene>
<dbReference type="EMBL" id="JAATJV010197056">
    <property type="protein sequence ID" value="MBZ3873039.1"/>
    <property type="molecule type" value="Genomic_DNA"/>
</dbReference>
<feature type="region of interest" description="Disordered" evidence="1">
    <location>
        <begin position="80"/>
        <end position="171"/>
    </location>
</feature>
<feature type="compositionally biased region" description="Basic and acidic residues" evidence="1">
    <location>
        <begin position="103"/>
        <end position="115"/>
    </location>
</feature>
<feature type="compositionally biased region" description="Basic and acidic residues" evidence="1">
    <location>
        <begin position="152"/>
        <end position="171"/>
    </location>
</feature>
<dbReference type="Proteomes" id="UP001166674">
    <property type="component" value="Unassembled WGS sequence"/>
</dbReference>
<organism evidence="2 3">
    <name type="scientific">Sciurus carolinensis</name>
    <name type="common">Eastern gray squirrel</name>
    <dbReference type="NCBI Taxonomy" id="30640"/>
    <lineage>
        <taxon>Eukaryota</taxon>
        <taxon>Metazoa</taxon>
        <taxon>Chordata</taxon>
        <taxon>Craniata</taxon>
        <taxon>Vertebrata</taxon>
        <taxon>Euteleostomi</taxon>
        <taxon>Mammalia</taxon>
        <taxon>Eutheria</taxon>
        <taxon>Euarchontoglires</taxon>
        <taxon>Glires</taxon>
        <taxon>Rodentia</taxon>
        <taxon>Sciuromorpha</taxon>
        <taxon>Sciuridae</taxon>
        <taxon>Sciurinae</taxon>
        <taxon>Sciurini</taxon>
        <taxon>Sciurus</taxon>
    </lineage>
</organism>
<feature type="compositionally biased region" description="Basic and acidic residues" evidence="1">
    <location>
        <begin position="125"/>
        <end position="134"/>
    </location>
</feature>
<comment type="caution">
    <text evidence="2">The sequence shown here is derived from an EMBL/GenBank/DDBJ whole genome shotgun (WGS) entry which is preliminary data.</text>
</comment>